<sequence>MANHLSINHQAKIQEMQRHNDKVNKNHWKKGNKSRLKWF</sequence>
<organism evidence="2 3">
    <name type="scientific">Jeotgalibacillus soli</name>
    <dbReference type="NCBI Taxonomy" id="889306"/>
    <lineage>
        <taxon>Bacteria</taxon>
        <taxon>Bacillati</taxon>
        <taxon>Bacillota</taxon>
        <taxon>Bacilli</taxon>
        <taxon>Bacillales</taxon>
        <taxon>Caryophanaceae</taxon>
        <taxon>Jeotgalibacillus</taxon>
    </lineage>
</organism>
<feature type="compositionally biased region" description="Basic and acidic residues" evidence="1">
    <location>
        <begin position="15"/>
        <end position="24"/>
    </location>
</feature>
<gene>
    <name evidence="2" type="ORF">KP78_29900</name>
</gene>
<dbReference type="AlphaFoldDB" id="A0A0C2VLV6"/>
<dbReference type="Proteomes" id="UP000031938">
    <property type="component" value="Unassembled WGS sequence"/>
</dbReference>
<evidence type="ECO:0000313" key="2">
    <source>
        <dbReference type="EMBL" id="KIL45446.1"/>
    </source>
</evidence>
<reference evidence="2 3" key="1">
    <citation type="submission" date="2015-01" db="EMBL/GenBank/DDBJ databases">
        <title>Genome sequencing of Jeotgalibacillus soli.</title>
        <authorList>
            <person name="Goh K.M."/>
            <person name="Chan K.-G."/>
            <person name="Yaakop A.S."/>
            <person name="Ee R."/>
            <person name="Gan H.M."/>
            <person name="Chan C.S."/>
        </authorList>
    </citation>
    <scope>NUCLEOTIDE SEQUENCE [LARGE SCALE GENOMIC DNA]</scope>
    <source>
        <strain evidence="2 3">P9</strain>
    </source>
</reference>
<accession>A0A0C2VLV6</accession>
<dbReference type="EMBL" id="JXRP01000018">
    <property type="protein sequence ID" value="KIL45446.1"/>
    <property type="molecule type" value="Genomic_DNA"/>
</dbReference>
<protein>
    <submittedName>
        <fullName evidence="2">Uncharacterized protein</fullName>
    </submittedName>
</protein>
<evidence type="ECO:0000313" key="3">
    <source>
        <dbReference type="Proteomes" id="UP000031938"/>
    </source>
</evidence>
<dbReference type="PATRIC" id="fig|889306.3.peg.3002"/>
<evidence type="ECO:0000256" key="1">
    <source>
        <dbReference type="SAM" id="MobiDB-lite"/>
    </source>
</evidence>
<feature type="compositionally biased region" description="Basic residues" evidence="1">
    <location>
        <begin position="25"/>
        <end position="39"/>
    </location>
</feature>
<feature type="region of interest" description="Disordered" evidence="1">
    <location>
        <begin position="1"/>
        <end position="39"/>
    </location>
</feature>
<name>A0A0C2VLV6_9BACL</name>
<keyword evidence="3" id="KW-1185">Reference proteome</keyword>
<proteinExistence type="predicted"/>
<dbReference type="STRING" id="889306.KP78_29900"/>
<comment type="caution">
    <text evidence="2">The sequence shown here is derived from an EMBL/GenBank/DDBJ whole genome shotgun (WGS) entry which is preliminary data.</text>
</comment>
<feature type="compositionally biased region" description="Polar residues" evidence="1">
    <location>
        <begin position="1"/>
        <end position="11"/>
    </location>
</feature>